<evidence type="ECO:0000256" key="1">
    <source>
        <dbReference type="ARBA" id="ARBA00022603"/>
    </source>
</evidence>
<feature type="domain" description="SET" evidence="4">
    <location>
        <begin position="68"/>
        <end position="168"/>
    </location>
</feature>
<keyword evidence="2" id="KW-0808">Transferase</keyword>
<dbReference type="AlphaFoldDB" id="A0A195EJH1"/>
<feature type="non-terminal residue" evidence="5">
    <location>
        <position position="1"/>
    </location>
</feature>
<evidence type="ECO:0000313" key="6">
    <source>
        <dbReference type="Proteomes" id="UP000078492"/>
    </source>
</evidence>
<dbReference type="SUPFAM" id="SSF82199">
    <property type="entry name" value="SET domain"/>
    <property type="match status" value="1"/>
</dbReference>
<evidence type="ECO:0000256" key="2">
    <source>
        <dbReference type="ARBA" id="ARBA00022679"/>
    </source>
</evidence>
<dbReference type="InterPro" id="IPR001214">
    <property type="entry name" value="SET_dom"/>
</dbReference>
<dbReference type="PANTHER" id="PTHR46402">
    <property type="entry name" value="SET AND MYND DOMAIN-CONTAINING PROTEIN 5"/>
    <property type="match status" value="1"/>
</dbReference>
<keyword evidence="6" id="KW-1185">Reference proteome</keyword>
<dbReference type="GO" id="GO:0042799">
    <property type="term" value="F:histone H4K20 methyltransferase activity"/>
    <property type="evidence" value="ECO:0007669"/>
    <property type="project" value="TreeGrafter"/>
</dbReference>
<protein>
    <submittedName>
        <fullName evidence="5">SET and MYND domain-containing protein 5</fullName>
    </submittedName>
</protein>
<name>A0A195EJH1_9HYME</name>
<dbReference type="PANTHER" id="PTHR46402:SF2">
    <property type="entry name" value="HISTONE-LYSINE N-TRIMETHYLTRANSFERASE SMYD5"/>
    <property type="match status" value="1"/>
</dbReference>
<dbReference type="Gene3D" id="2.170.270.10">
    <property type="entry name" value="SET domain"/>
    <property type="match status" value="1"/>
</dbReference>
<gene>
    <name evidence="5" type="ORF">ALC57_02347</name>
</gene>
<proteinExistence type="predicted"/>
<dbReference type="PROSITE" id="PS50280">
    <property type="entry name" value="SET"/>
    <property type="match status" value="1"/>
</dbReference>
<dbReference type="STRING" id="471704.A0A195EJH1"/>
<keyword evidence="3" id="KW-0949">S-adenosyl-L-methionine</keyword>
<accession>A0A195EJH1</accession>
<dbReference type="Proteomes" id="UP000078492">
    <property type="component" value="Unassembled WGS sequence"/>
</dbReference>
<dbReference type="GO" id="GO:0045814">
    <property type="term" value="P:negative regulation of gene expression, epigenetic"/>
    <property type="evidence" value="ECO:0007669"/>
    <property type="project" value="TreeGrafter"/>
</dbReference>
<reference evidence="5 6" key="1">
    <citation type="submission" date="2015-09" db="EMBL/GenBank/DDBJ databases">
        <title>Trachymyrmex cornetzi WGS genome.</title>
        <authorList>
            <person name="Nygaard S."/>
            <person name="Hu H."/>
            <person name="Boomsma J."/>
            <person name="Zhang G."/>
        </authorList>
    </citation>
    <scope>NUCLEOTIDE SEQUENCE [LARGE SCALE GENOMIC DNA]</scope>
    <source>
        <strain evidence="5">Tcor2-1</strain>
        <tissue evidence="5">Whole body</tissue>
    </source>
</reference>
<evidence type="ECO:0000259" key="4">
    <source>
        <dbReference type="PROSITE" id="PS50280"/>
    </source>
</evidence>
<evidence type="ECO:0000256" key="3">
    <source>
        <dbReference type="ARBA" id="ARBA00022691"/>
    </source>
</evidence>
<organism evidence="5 6">
    <name type="scientific">Trachymyrmex cornetzi</name>
    <dbReference type="NCBI Taxonomy" id="471704"/>
    <lineage>
        <taxon>Eukaryota</taxon>
        <taxon>Metazoa</taxon>
        <taxon>Ecdysozoa</taxon>
        <taxon>Arthropoda</taxon>
        <taxon>Hexapoda</taxon>
        <taxon>Insecta</taxon>
        <taxon>Pterygota</taxon>
        <taxon>Neoptera</taxon>
        <taxon>Endopterygota</taxon>
        <taxon>Hymenoptera</taxon>
        <taxon>Apocrita</taxon>
        <taxon>Aculeata</taxon>
        <taxon>Formicoidea</taxon>
        <taxon>Formicidae</taxon>
        <taxon>Myrmicinae</taxon>
        <taxon>Trachymyrmex</taxon>
    </lineage>
</organism>
<dbReference type="GO" id="GO:0032259">
    <property type="term" value="P:methylation"/>
    <property type="evidence" value="ECO:0007669"/>
    <property type="project" value="UniProtKB-KW"/>
</dbReference>
<dbReference type="Pfam" id="PF00856">
    <property type="entry name" value="SET"/>
    <property type="match status" value="1"/>
</dbReference>
<sequence>FFRYHSTLCSQGEVKDESHPLNQLCETWKQMHYPPESASIMLLARMVAVVNQANDKEEALAMFSQFCHRTVSNDTHEIVHYLLGEKFVGQIDILQQMMKEALNTEYTTHVSVGPFLNNEGSGLYVLQSSVNHSCIPNAVVEFPYSNNTLVLKAIRNIKVGEEICTSYLDECQLERSRHSRQQALSCHCDKCQAQANDPDVTSDEEEYDED</sequence>
<evidence type="ECO:0000313" key="5">
    <source>
        <dbReference type="EMBL" id="KYN28286.1"/>
    </source>
</evidence>
<dbReference type="EMBL" id="KQ978801">
    <property type="protein sequence ID" value="KYN28286.1"/>
    <property type="molecule type" value="Genomic_DNA"/>
</dbReference>
<dbReference type="InterPro" id="IPR046341">
    <property type="entry name" value="SET_dom_sf"/>
</dbReference>
<keyword evidence="1" id="KW-0489">Methyltransferase</keyword>